<accession>A0A3G5ABU9</accession>
<gene>
    <name evidence="1" type="ORF">Hyperionvirus16_29</name>
</gene>
<sequence>MTEQIMQPKDHSTIRPYWHKLKSLGFVPISIDIEWNHYENDYDITPIEKNWETLINISNCDDFYQNEYNSKQTAIGVLVGIKYGTISVSVKPDIKSLLNWKKMRGNNAEPKTVTIRAPDGTLIYLFKTTPKLLELFNNTEITNFHKKGIKCQLQNKIMIVPQE</sequence>
<proteinExistence type="predicted"/>
<reference evidence="1" key="1">
    <citation type="submission" date="2018-10" db="EMBL/GenBank/DDBJ databases">
        <title>Hidden diversity of soil giant viruses.</title>
        <authorList>
            <person name="Schulz F."/>
            <person name="Alteio L."/>
            <person name="Goudeau D."/>
            <person name="Ryan E.M."/>
            <person name="Malmstrom R.R."/>
            <person name="Blanchard J."/>
            <person name="Woyke T."/>
        </authorList>
    </citation>
    <scope>NUCLEOTIDE SEQUENCE</scope>
    <source>
        <strain evidence="1">HYV1</strain>
    </source>
</reference>
<evidence type="ECO:0000313" key="1">
    <source>
        <dbReference type="EMBL" id="AYV84054.1"/>
    </source>
</evidence>
<name>A0A3G5ABU9_9VIRU</name>
<dbReference type="EMBL" id="MK072398">
    <property type="protein sequence ID" value="AYV84054.1"/>
    <property type="molecule type" value="Genomic_DNA"/>
</dbReference>
<organism evidence="1">
    <name type="scientific">Hyperionvirus sp</name>
    <dbReference type="NCBI Taxonomy" id="2487770"/>
    <lineage>
        <taxon>Viruses</taxon>
        <taxon>Varidnaviria</taxon>
        <taxon>Bamfordvirae</taxon>
        <taxon>Nucleocytoviricota</taxon>
        <taxon>Megaviricetes</taxon>
        <taxon>Imitervirales</taxon>
        <taxon>Mimiviridae</taxon>
        <taxon>Klosneuvirinae</taxon>
    </lineage>
</organism>
<protein>
    <submittedName>
        <fullName evidence="1">Uncharacterized protein</fullName>
    </submittedName>
</protein>